<dbReference type="SMART" id="SM00636">
    <property type="entry name" value="Glyco_18"/>
    <property type="match status" value="1"/>
</dbReference>
<dbReference type="GO" id="GO:0004568">
    <property type="term" value="F:chitinase activity"/>
    <property type="evidence" value="ECO:0007669"/>
    <property type="project" value="TreeGrafter"/>
</dbReference>
<evidence type="ECO:0000313" key="2">
    <source>
        <dbReference type="EMBL" id="GFS20842.1"/>
    </source>
</evidence>
<dbReference type="GO" id="GO:0005576">
    <property type="term" value="C:extracellular region"/>
    <property type="evidence" value="ECO:0007669"/>
    <property type="project" value="TreeGrafter"/>
</dbReference>
<dbReference type="Proteomes" id="UP000762676">
    <property type="component" value="Unassembled WGS sequence"/>
</dbReference>
<dbReference type="PANTHER" id="PTHR11177:SF317">
    <property type="entry name" value="CHITINASE 12-RELATED"/>
    <property type="match status" value="1"/>
</dbReference>
<dbReference type="AlphaFoldDB" id="A0AAV4JHB0"/>
<dbReference type="GO" id="GO:0005975">
    <property type="term" value="P:carbohydrate metabolic process"/>
    <property type="evidence" value="ECO:0007669"/>
    <property type="project" value="InterPro"/>
</dbReference>
<dbReference type="GO" id="GO:0008061">
    <property type="term" value="F:chitin binding"/>
    <property type="evidence" value="ECO:0007669"/>
    <property type="project" value="InterPro"/>
</dbReference>
<dbReference type="Gene3D" id="3.10.50.10">
    <property type="match status" value="1"/>
</dbReference>
<dbReference type="GO" id="GO:0006032">
    <property type="term" value="P:chitin catabolic process"/>
    <property type="evidence" value="ECO:0007669"/>
    <property type="project" value="TreeGrafter"/>
</dbReference>
<sequence>MLEEDLKLCHAATNTTAAKTTIAATFSAASITNTATPAILTTAVVHTCKIIVQAAAAAKTATALFKQIQQCFKKTIRQSFKEESRTSGREPLVLSAALEADIEDAKTYYQIKQVGRLVDFACLMAYDMHGYWNLTAGAQHHSPLFPEIRSSIRSWLAAGFPKDKLVVTVSASGRSFTLVSAPVGSGVGQPVQGAGRVGDRTGEEGLLDYGEICEYLDSNTWRREWLPDRSVPVAMGNSSDGWQWVGYDDPESFSRKAQFVRTENLAGVALWTLEHDDFNGECGQGDWPLLRTLWEQLNPSTRSVWQLKLEKKTT</sequence>
<dbReference type="Gene3D" id="3.20.20.80">
    <property type="entry name" value="Glycosidases"/>
    <property type="match status" value="2"/>
</dbReference>
<keyword evidence="3" id="KW-1185">Reference proteome</keyword>
<dbReference type="InterPro" id="IPR001223">
    <property type="entry name" value="Glyco_hydro18_cat"/>
</dbReference>
<protein>
    <submittedName>
        <fullName evidence="2">Chitinase-3-like protein 1</fullName>
    </submittedName>
</protein>
<dbReference type="SUPFAM" id="SSF51445">
    <property type="entry name" value="(Trans)glycosidases"/>
    <property type="match status" value="1"/>
</dbReference>
<dbReference type="InterPro" id="IPR011583">
    <property type="entry name" value="Chitinase_II/V-like_cat"/>
</dbReference>
<name>A0AAV4JHB0_9GAST</name>
<dbReference type="InterPro" id="IPR029070">
    <property type="entry name" value="Chitinase_insertion_sf"/>
</dbReference>
<reference evidence="2 3" key="1">
    <citation type="journal article" date="2021" name="Elife">
        <title>Chloroplast acquisition without the gene transfer in kleptoplastic sea slugs, Plakobranchus ocellatus.</title>
        <authorList>
            <person name="Maeda T."/>
            <person name="Takahashi S."/>
            <person name="Yoshida T."/>
            <person name="Shimamura S."/>
            <person name="Takaki Y."/>
            <person name="Nagai Y."/>
            <person name="Toyoda A."/>
            <person name="Suzuki Y."/>
            <person name="Arimoto A."/>
            <person name="Ishii H."/>
            <person name="Satoh N."/>
            <person name="Nishiyama T."/>
            <person name="Hasebe M."/>
            <person name="Maruyama T."/>
            <person name="Minagawa J."/>
            <person name="Obokata J."/>
            <person name="Shigenobu S."/>
        </authorList>
    </citation>
    <scope>NUCLEOTIDE SEQUENCE [LARGE SCALE GENOMIC DNA]</scope>
</reference>
<proteinExistence type="predicted"/>
<evidence type="ECO:0000313" key="3">
    <source>
        <dbReference type="Proteomes" id="UP000762676"/>
    </source>
</evidence>
<dbReference type="EMBL" id="BMAT01010138">
    <property type="protein sequence ID" value="GFS20842.1"/>
    <property type="molecule type" value="Genomic_DNA"/>
</dbReference>
<feature type="domain" description="GH18" evidence="1">
    <location>
        <begin position="1"/>
        <end position="300"/>
    </location>
</feature>
<dbReference type="SUPFAM" id="SSF54556">
    <property type="entry name" value="Chitinase insertion domain"/>
    <property type="match status" value="1"/>
</dbReference>
<dbReference type="Pfam" id="PF00704">
    <property type="entry name" value="Glyco_hydro_18"/>
    <property type="match status" value="1"/>
</dbReference>
<organism evidence="2 3">
    <name type="scientific">Elysia marginata</name>
    <dbReference type="NCBI Taxonomy" id="1093978"/>
    <lineage>
        <taxon>Eukaryota</taxon>
        <taxon>Metazoa</taxon>
        <taxon>Spiralia</taxon>
        <taxon>Lophotrochozoa</taxon>
        <taxon>Mollusca</taxon>
        <taxon>Gastropoda</taxon>
        <taxon>Heterobranchia</taxon>
        <taxon>Euthyneura</taxon>
        <taxon>Panpulmonata</taxon>
        <taxon>Sacoglossa</taxon>
        <taxon>Placobranchoidea</taxon>
        <taxon>Plakobranchidae</taxon>
        <taxon>Elysia</taxon>
    </lineage>
</organism>
<evidence type="ECO:0000259" key="1">
    <source>
        <dbReference type="PROSITE" id="PS51910"/>
    </source>
</evidence>
<dbReference type="PROSITE" id="PS51910">
    <property type="entry name" value="GH18_2"/>
    <property type="match status" value="1"/>
</dbReference>
<accession>A0AAV4JHB0</accession>
<dbReference type="InterPro" id="IPR050314">
    <property type="entry name" value="Glycosyl_Hydrlase_18"/>
</dbReference>
<dbReference type="InterPro" id="IPR017853">
    <property type="entry name" value="GH"/>
</dbReference>
<comment type="caution">
    <text evidence="2">The sequence shown here is derived from an EMBL/GenBank/DDBJ whole genome shotgun (WGS) entry which is preliminary data.</text>
</comment>
<dbReference type="PANTHER" id="PTHR11177">
    <property type="entry name" value="CHITINASE"/>
    <property type="match status" value="1"/>
</dbReference>
<gene>
    <name evidence="2" type="ORF">ElyMa_005067100</name>
</gene>